<gene>
    <name evidence="3" type="ORF">R38712_01405</name>
</gene>
<organism evidence="3 4">
    <name type="scientific">Ralstonia pickettii</name>
    <name type="common">Burkholderia pickettii</name>
    <dbReference type="NCBI Taxonomy" id="329"/>
    <lineage>
        <taxon>Bacteria</taxon>
        <taxon>Pseudomonadati</taxon>
        <taxon>Pseudomonadota</taxon>
        <taxon>Betaproteobacteria</taxon>
        <taxon>Burkholderiales</taxon>
        <taxon>Burkholderiaceae</taxon>
        <taxon>Ralstonia</taxon>
    </lineage>
</organism>
<dbReference type="Proteomes" id="UP001189303">
    <property type="component" value="Unassembled WGS sequence"/>
</dbReference>
<feature type="region of interest" description="Disordered" evidence="1">
    <location>
        <begin position="598"/>
        <end position="620"/>
    </location>
</feature>
<evidence type="ECO:0000313" key="3">
    <source>
        <dbReference type="EMBL" id="CAJ0722863.1"/>
    </source>
</evidence>
<dbReference type="EMBL" id="CATWFT010000003">
    <property type="protein sequence ID" value="CAJ0722863.1"/>
    <property type="molecule type" value="Genomic_DNA"/>
</dbReference>
<dbReference type="InterPro" id="IPR052894">
    <property type="entry name" value="AsmA-related"/>
</dbReference>
<dbReference type="PANTHER" id="PTHR30441:SF8">
    <property type="entry name" value="DUF748 DOMAIN-CONTAINING PROTEIN"/>
    <property type="match status" value="1"/>
</dbReference>
<feature type="transmembrane region" description="Helical" evidence="2">
    <location>
        <begin position="52"/>
        <end position="75"/>
    </location>
</feature>
<evidence type="ECO:0000256" key="1">
    <source>
        <dbReference type="SAM" id="MobiDB-lite"/>
    </source>
</evidence>
<evidence type="ECO:0000256" key="2">
    <source>
        <dbReference type="SAM" id="Phobius"/>
    </source>
</evidence>
<feature type="region of interest" description="Disordered" evidence="1">
    <location>
        <begin position="1"/>
        <end position="22"/>
    </location>
</feature>
<reference evidence="3 4" key="1">
    <citation type="submission" date="2023-07" db="EMBL/GenBank/DDBJ databases">
        <authorList>
            <person name="Peeters C."/>
        </authorList>
    </citation>
    <scope>NUCLEOTIDE SEQUENCE [LARGE SCALE GENOMIC DNA]</scope>
    <source>
        <strain evidence="3 4">R-38712</strain>
    </source>
</reference>
<dbReference type="Pfam" id="PF05359">
    <property type="entry name" value="DUF748"/>
    <property type="match status" value="2"/>
</dbReference>
<sequence length="1266" mass="135071">MAADTSMSTSPDSRPELQSNTHGWRARLERVRGTAGWQRVARVGTSRRTKRIGIGVLVFLVVFGLLGAFGGPPLLRHVAQTQLSKLLERPVSVGKISINPYTLRLDVDQFHVTERDGKTPFVDVGHLHMNASWSSIFRRAPVIEELSIDAPHVRIVRTAEQRFNFSDIVDRLSQPENPPKPKSNEPARFVFANLQLANGAIDFVDQPLGTQHKVDGLQIGVPFLASLPADVDIFVQPLLAARIDGAPLHFAGKTKPFADSLESNLNVKIDGLDLPRYLGYVPGPLPVGVPQGKLTTDLTIDFQKPKSGAPILRVRGTTGLDNLEVVDANKAPLVAAKQVRATLADVRPLDNVFRLDALTLDGVRVDATRGADGAINFAKLAGKPAPAEAKAATAEAATTAKPKPLDVAVNKLQLTNSTVHWRDATTQPAADLILEDLHGDIRVRTLGGPTSLDVGAKLAQGGTLNVKGNTSLEKNTGELELKLDGVKLVGISPYLRQAGAPQLQSGALSADGKVALEFGPDKFNVRAEPLTASLADLSLAPATGKDTALRAKLLRADVKRFDLSARTIALNEVRADGLQIDALRKKDGTTTLTLLDGPQSVAGKSTAPAKSGAKPNAPAEKPWAVTVQTLKLDNSAVGFEDQSNSRPVKVRVEPLNVVVQNASSDLGKPVSVQIGAGLGAKGKLDVRGEVVPQPLKADLRVNSQNLSLAGFDPYLDKSLNAAITSALLSMDGRLVLNQGKALTLNYQGNATLGNVRLQDRLSSDDFLRWRSLALNRIQANYDGTTPRVRVGAVALSTFYARIIINPNGRLNLQDIRVQPTEERRSLTQSEPASASAAAASAPAAAPVVASAPTAAPASAVTVTATGPTPKAGSADLRVDAITLQDGNIRFTDNFVKPNYTANLTAIGGSIGTISTAANQTPADVTLRGSVDSTAPVDIHGKVNPLAPTAFVDLTAKADGVELTNLTPYSAKYAGYPITKGKLTMDLHYLLDQGKLTADNHIFIDQLTFGDRVESKDATNLPVRLAVALLKNSRGEIDVRVPVSGSLDDPQFSIGGVILRAFVNLIARAVTAPFSLLASAFGGSGGEELGYIEFDPGTSNISQASVAKLDKLATALKDRPALKVDIVGRVDPEFDRDGLRREAVNRQIREQKLKDAGDAAEADTTVKPEEENKYLERAYKAAKFPKPRNVIGLAKSLPPDEMRKLMETNVQVTDADLRELAQRRANAVHVALAERVDPERLFVVAPKLSAEGIKDKGKTTRVDFSLK</sequence>
<proteinExistence type="predicted"/>
<keyword evidence="2" id="KW-0812">Transmembrane</keyword>
<keyword evidence="4" id="KW-1185">Reference proteome</keyword>
<dbReference type="PANTHER" id="PTHR30441">
    <property type="entry name" value="DUF748 DOMAIN-CONTAINING PROTEIN"/>
    <property type="match status" value="1"/>
</dbReference>
<dbReference type="InterPro" id="IPR008023">
    <property type="entry name" value="DUF748"/>
</dbReference>
<name>A0ABN9HXC1_RALPI</name>
<accession>A0ABN9HXC1</accession>
<keyword evidence="2" id="KW-0472">Membrane</keyword>
<dbReference type="InterPro" id="IPR036737">
    <property type="entry name" value="OmpA-like_sf"/>
</dbReference>
<dbReference type="Gene3D" id="3.30.1330.60">
    <property type="entry name" value="OmpA-like domain"/>
    <property type="match status" value="1"/>
</dbReference>
<comment type="caution">
    <text evidence="3">The sequence shown here is derived from an EMBL/GenBank/DDBJ whole genome shotgun (WGS) entry which is preliminary data.</text>
</comment>
<evidence type="ECO:0000313" key="4">
    <source>
        <dbReference type="Proteomes" id="UP001189303"/>
    </source>
</evidence>
<protein>
    <recommendedName>
        <fullName evidence="5">DUF748 domain-containing protein</fullName>
    </recommendedName>
</protein>
<keyword evidence="2" id="KW-1133">Transmembrane helix</keyword>
<evidence type="ECO:0008006" key="5">
    <source>
        <dbReference type="Google" id="ProtNLM"/>
    </source>
</evidence>